<gene>
    <name evidence="1" type="ORF">CJ263_12370</name>
</gene>
<proteinExistence type="predicted"/>
<evidence type="ECO:0000313" key="1">
    <source>
        <dbReference type="EMBL" id="ASV30945.1"/>
    </source>
</evidence>
<dbReference type="KEGG" id="marb:CJ263_12370"/>
<keyword evidence="2" id="KW-1185">Reference proteome</keyword>
<dbReference type="Proteomes" id="UP000215244">
    <property type="component" value="Chromosome"/>
</dbReference>
<name>A0A223V6A1_9FLAO</name>
<dbReference type="RefSeq" id="WP_094997559.1">
    <property type="nucleotide sequence ID" value="NZ_BMJL01000007.1"/>
</dbReference>
<evidence type="ECO:0000313" key="2">
    <source>
        <dbReference type="Proteomes" id="UP000215244"/>
    </source>
</evidence>
<reference evidence="1 2" key="1">
    <citation type="submission" date="2017-08" db="EMBL/GenBank/DDBJ databases">
        <title>The complete genome sequence of Maribacter sp. B1, isolated from deep-sea sediment.</title>
        <authorList>
            <person name="Wu Y.-H."/>
            <person name="Cheng H."/>
            <person name="Xu X.-W."/>
        </authorList>
    </citation>
    <scope>NUCLEOTIDE SEQUENCE [LARGE SCALE GENOMIC DNA]</scope>
    <source>
        <strain evidence="1 2">B1</strain>
    </source>
</reference>
<accession>A0A223V6A1</accession>
<dbReference type="OrthoDB" id="1170608at2"/>
<sequence>MNNTWRKFDATLDLPALMDYFGLVVQRKTGTFICYQIGKEQYIVIRTELGYRYYKPSGPKTKLTAFDFILERLSRTDAEARTGLWAKIEDFYTELEKKPEFFLNNGSKNSLEIVDIGFNHFETLNEELSLRPKSLGGDSSDIFQDRIYENAEGQLYFPYRNLANALTGYAMDKDGKLSLIAESDISKSVWFSKVPDTIKHLVVLRNPMEAMAFHRRFRLEDVVYLTVSNINYDTSKLLVQILKRTKLKKMVLSFTGSSKIEGYIHDLMLISFINDSRFLFRVGKDHLAVRFDPEGQKPLAKLHNEVLKYNGSLAKEYVKYNKVPDQSLLNRKSIVLTKEKQWVSCRIPFEVNALRYFLWSYYRNYMDKTVEIVKPVHANWRLEFEKNGVYGGTEKLKAFRMAV</sequence>
<protein>
    <submittedName>
        <fullName evidence="1">Uncharacterized protein</fullName>
    </submittedName>
</protein>
<dbReference type="AlphaFoldDB" id="A0A223V6A1"/>
<organism evidence="1 2">
    <name type="scientific">Maribacter cobaltidurans</name>
    <dbReference type="NCBI Taxonomy" id="1178778"/>
    <lineage>
        <taxon>Bacteria</taxon>
        <taxon>Pseudomonadati</taxon>
        <taxon>Bacteroidota</taxon>
        <taxon>Flavobacteriia</taxon>
        <taxon>Flavobacteriales</taxon>
        <taxon>Flavobacteriaceae</taxon>
        <taxon>Maribacter</taxon>
    </lineage>
</organism>
<dbReference type="EMBL" id="CP022957">
    <property type="protein sequence ID" value="ASV30945.1"/>
    <property type="molecule type" value="Genomic_DNA"/>
</dbReference>